<keyword evidence="2" id="KW-1133">Transmembrane helix</keyword>
<dbReference type="GO" id="GO:0004674">
    <property type="term" value="F:protein serine/threonine kinase activity"/>
    <property type="evidence" value="ECO:0007669"/>
    <property type="project" value="TreeGrafter"/>
</dbReference>
<dbReference type="Gene3D" id="3.30.200.20">
    <property type="entry name" value="Phosphorylase Kinase, domain 1"/>
    <property type="match status" value="1"/>
</dbReference>
<dbReference type="GO" id="GO:0005524">
    <property type="term" value="F:ATP binding"/>
    <property type="evidence" value="ECO:0007669"/>
    <property type="project" value="InterPro"/>
</dbReference>
<reference evidence="5" key="1">
    <citation type="journal article" date="2020" name="bioRxiv">
        <title>Comparative genomics of Chlamydomonas.</title>
        <authorList>
            <person name="Craig R.J."/>
            <person name="Hasan A.R."/>
            <person name="Ness R.W."/>
            <person name="Keightley P.D."/>
        </authorList>
    </citation>
    <scope>NUCLEOTIDE SEQUENCE</scope>
    <source>
        <strain evidence="5">CCAP 11/70</strain>
    </source>
</reference>
<dbReference type="AlphaFoldDB" id="A0A835XHV0"/>
<feature type="compositionally biased region" description="Gly residues" evidence="1">
    <location>
        <begin position="907"/>
        <end position="916"/>
    </location>
</feature>
<dbReference type="InterPro" id="IPR051681">
    <property type="entry name" value="Ser/Thr_Kinases-Pseudokinases"/>
</dbReference>
<dbReference type="Pfam" id="PF07714">
    <property type="entry name" value="PK_Tyr_Ser-Thr"/>
    <property type="match status" value="1"/>
</dbReference>
<keyword evidence="3" id="KW-0732">Signal</keyword>
<dbReference type="PANTHER" id="PTHR44329">
    <property type="entry name" value="SERINE/THREONINE-PROTEIN KINASE TNNI3K-RELATED"/>
    <property type="match status" value="1"/>
</dbReference>
<evidence type="ECO:0000256" key="1">
    <source>
        <dbReference type="SAM" id="MobiDB-lite"/>
    </source>
</evidence>
<feature type="domain" description="Protein kinase" evidence="4">
    <location>
        <begin position="440"/>
        <end position="710"/>
    </location>
</feature>
<keyword evidence="2" id="KW-0812">Transmembrane</keyword>
<dbReference type="PROSITE" id="PS50011">
    <property type="entry name" value="PROTEIN_KINASE_DOM"/>
    <property type="match status" value="1"/>
</dbReference>
<evidence type="ECO:0000313" key="6">
    <source>
        <dbReference type="Proteomes" id="UP000612055"/>
    </source>
</evidence>
<feature type="compositionally biased region" description="Low complexity" evidence="1">
    <location>
        <begin position="808"/>
        <end position="849"/>
    </location>
</feature>
<feature type="signal peptide" evidence="3">
    <location>
        <begin position="1"/>
        <end position="19"/>
    </location>
</feature>
<comment type="caution">
    <text evidence="5">The sequence shown here is derived from an EMBL/GenBank/DDBJ whole genome shotgun (WGS) entry which is preliminary data.</text>
</comment>
<keyword evidence="6" id="KW-1185">Reference proteome</keyword>
<dbReference type="SUPFAM" id="SSF56112">
    <property type="entry name" value="Protein kinase-like (PK-like)"/>
    <property type="match status" value="1"/>
</dbReference>
<proteinExistence type="predicted"/>
<dbReference type="InterPro" id="IPR001245">
    <property type="entry name" value="Ser-Thr/Tyr_kinase_cat_dom"/>
</dbReference>
<sequence length="958" mass="98948">MRFGALGLALAALAAVASSLSVVDVDTSREVALALADPGVGDIVLRARLFTLMPADFDGLALPIQAGRNVTIRGPAPDLPWPILDLNFQRWKVQLLQGVTLEVRNVVITRLRDPREGNPNFAPGVPLIKPPPNGGSAVVAMRDSASIFAACAPLTVSVLNVTFLHRPAAFPGIQLREFTLPQEGCTDDPAAPAMQRCYALRNKDVDVVLQGADYVDLQTRVIAANNIAYMSINNTVLCQRIFDDSCWQRVGREGCWAYDPEIPVGRPLPTVAGGPSNGSAGGSTQTALVAALCGSVLGAAAVVVLVGAVLWARARRRRRQSGQRSHEPGSGDCEAISAVSLGPPATGSAPASATPAPAGCSAFTSSATAAQMCAAHGGPVTPFTPKRPDLRLGVRLAKTAGPASSSGGAQSSGASSLLESLTATNSTNGLGPGEGCNAVELLPTVRGCGAFGQVFEGTFQGQRVAVKVVSEAWAGGAEQPCATQLKCFGQEVQVLGRCDHPCIVRLLAASLQPPLCLVMELCDTSLDRVLYSRKGIVMLPLRKVLHIAIEIAKGLEYLHPTIVHRDLKPANVLLNNADSDTPGVKLTDFGLARLHLSVIHTRAPGAGTPAYLAPECYEASNVEAGVITHHADMYSYGILLWEMLAGRRPWEGRDHLEVARDVMGKRARPALDALRASRCPWRLEQLMAACWEHDPLRRPAAAEVVKHLESIRDEQDWAAVELEEARAGSLGAAPVTPTTAAKLLHAGGDWDSPAPRPSLPDLLSANLLSGGSTPRMGGHPPPGPITQAGTLGQGRSSDHAGSPSGLQAAEARSGTATTSAASAAEVAEGPDEGAAAAGEPARPQGRPAGNSLGNGIGATSFDVRHLASTAVRQAAAVVHVAAETEPAAQAPGPSAPHIRFAVQLLGPGAGPGGGGTSRAPSGGESMEPSPLVPGAPGAFAAAEMGVTTDAPVEASVLL</sequence>
<name>A0A835XHV0_9CHLO</name>
<dbReference type="InterPro" id="IPR000719">
    <property type="entry name" value="Prot_kinase_dom"/>
</dbReference>
<accession>A0A835XHV0</accession>
<dbReference type="OrthoDB" id="542075at2759"/>
<dbReference type="SMART" id="SM00220">
    <property type="entry name" value="S_TKc"/>
    <property type="match status" value="1"/>
</dbReference>
<dbReference type="InterPro" id="IPR011009">
    <property type="entry name" value="Kinase-like_dom_sf"/>
</dbReference>
<gene>
    <name evidence="5" type="ORF">HYH03_017463</name>
</gene>
<evidence type="ECO:0000259" key="4">
    <source>
        <dbReference type="PROSITE" id="PS50011"/>
    </source>
</evidence>
<dbReference type="PANTHER" id="PTHR44329:SF214">
    <property type="entry name" value="PROTEIN KINASE DOMAIN-CONTAINING PROTEIN"/>
    <property type="match status" value="1"/>
</dbReference>
<dbReference type="InterPro" id="IPR008271">
    <property type="entry name" value="Ser/Thr_kinase_AS"/>
</dbReference>
<dbReference type="Gene3D" id="1.10.510.10">
    <property type="entry name" value="Transferase(Phosphotransferase) domain 1"/>
    <property type="match status" value="1"/>
</dbReference>
<evidence type="ECO:0000256" key="3">
    <source>
        <dbReference type="SAM" id="SignalP"/>
    </source>
</evidence>
<feature type="region of interest" description="Disordered" evidence="1">
    <location>
        <begin position="746"/>
        <end position="853"/>
    </location>
</feature>
<feature type="region of interest" description="Disordered" evidence="1">
    <location>
        <begin position="316"/>
        <end position="357"/>
    </location>
</feature>
<dbReference type="PROSITE" id="PS00108">
    <property type="entry name" value="PROTEIN_KINASE_ST"/>
    <property type="match status" value="1"/>
</dbReference>
<feature type="region of interest" description="Disordered" evidence="1">
    <location>
        <begin position="906"/>
        <end position="936"/>
    </location>
</feature>
<evidence type="ECO:0000313" key="5">
    <source>
        <dbReference type="EMBL" id="KAG2483660.1"/>
    </source>
</evidence>
<keyword evidence="2" id="KW-0472">Membrane</keyword>
<protein>
    <recommendedName>
        <fullName evidence="4">Protein kinase domain-containing protein</fullName>
    </recommendedName>
</protein>
<feature type="chain" id="PRO_5032532273" description="Protein kinase domain-containing protein" evidence="3">
    <location>
        <begin position="20"/>
        <end position="958"/>
    </location>
</feature>
<dbReference type="EMBL" id="JAEHOE010000169">
    <property type="protein sequence ID" value="KAG2483660.1"/>
    <property type="molecule type" value="Genomic_DNA"/>
</dbReference>
<feature type="transmembrane region" description="Helical" evidence="2">
    <location>
        <begin position="287"/>
        <end position="312"/>
    </location>
</feature>
<evidence type="ECO:0000256" key="2">
    <source>
        <dbReference type="SAM" id="Phobius"/>
    </source>
</evidence>
<dbReference type="Proteomes" id="UP000612055">
    <property type="component" value="Unassembled WGS sequence"/>
</dbReference>
<organism evidence="5 6">
    <name type="scientific">Edaphochlamys debaryana</name>
    <dbReference type="NCBI Taxonomy" id="47281"/>
    <lineage>
        <taxon>Eukaryota</taxon>
        <taxon>Viridiplantae</taxon>
        <taxon>Chlorophyta</taxon>
        <taxon>core chlorophytes</taxon>
        <taxon>Chlorophyceae</taxon>
        <taxon>CS clade</taxon>
        <taxon>Chlamydomonadales</taxon>
        <taxon>Chlamydomonadales incertae sedis</taxon>
        <taxon>Edaphochlamys</taxon>
    </lineage>
</organism>
<feature type="compositionally biased region" description="Low complexity" evidence="1">
    <location>
        <begin position="342"/>
        <end position="357"/>
    </location>
</feature>